<protein>
    <submittedName>
        <fullName evidence="7">Uncharacterized protein</fullName>
    </submittedName>
</protein>
<dbReference type="InterPro" id="IPR015847">
    <property type="entry name" value="ExoRNase_PH_dom2"/>
</dbReference>
<dbReference type="Proteomes" id="UP000053237">
    <property type="component" value="Unassembled WGS sequence"/>
</dbReference>
<evidence type="ECO:0000313" key="8">
    <source>
        <dbReference type="Proteomes" id="UP000053237"/>
    </source>
</evidence>
<gene>
    <name evidence="7" type="ORF">BN9_054790</name>
</gene>
<dbReference type="CDD" id="cd11372">
    <property type="entry name" value="RNase_PH_RRP46"/>
    <property type="match status" value="1"/>
</dbReference>
<evidence type="ECO:0000256" key="1">
    <source>
        <dbReference type="ARBA" id="ARBA00023017"/>
    </source>
</evidence>
<evidence type="ECO:0000256" key="2">
    <source>
        <dbReference type="ARBA" id="ARBA00023054"/>
    </source>
</evidence>
<keyword evidence="8" id="KW-1185">Reference proteome</keyword>
<dbReference type="InterPro" id="IPR019347">
    <property type="entry name" value="Axonemal_dynein_light_chain"/>
</dbReference>
<evidence type="ECO:0000313" key="7">
    <source>
        <dbReference type="EMBL" id="CCI44670.1"/>
    </source>
</evidence>
<dbReference type="SUPFAM" id="SSF54211">
    <property type="entry name" value="Ribosomal protein S5 domain 2-like"/>
    <property type="match status" value="1"/>
</dbReference>
<dbReference type="GO" id="GO:0045504">
    <property type="term" value="F:dynein heavy chain binding"/>
    <property type="evidence" value="ECO:0007669"/>
    <property type="project" value="TreeGrafter"/>
</dbReference>
<dbReference type="PANTHER" id="PTHR13183:SF0">
    <property type="entry name" value="AXONEMAL DYNEIN LIGHT INTERMEDIATE POLYPEPTIDE 1"/>
    <property type="match status" value="1"/>
</dbReference>
<dbReference type="Pfam" id="PF03725">
    <property type="entry name" value="RNase_PH_C"/>
    <property type="match status" value="1"/>
</dbReference>
<dbReference type="InterPro" id="IPR020568">
    <property type="entry name" value="Ribosomal_Su5_D2-typ_SF"/>
</dbReference>
<keyword evidence="1" id="KW-0243">Dynein</keyword>
<dbReference type="InterPro" id="IPR027408">
    <property type="entry name" value="PNPase/RNase_PH_dom_sf"/>
</dbReference>
<keyword evidence="2" id="KW-0175">Coiled coil</keyword>
<dbReference type="InParanoid" id="A0A024GCT1"/>
<evidence type="ECO:0000256" key="4">
    <source>
        <dbReference type="ARBA" id="ARBA00038114"/>
    </source>
</evidence>
<comment type="caution">
    <text evidence="7">The sequence shown here is derived from an EMBL/GenBank/DDBJ whole genome shotgun (WGS) entry which is preliminary data.</text>
</comment>
<dbReference type="SUPFAM" id="SSF55666">
    <property type="entry name" value="Ribonuclease PH domain 2-like"/>
    <property type="match status" value="1"/>
</dbReference>
<dbReference type="InterPro" id="IPR001247">
    <property type="entry name" value="ExoRNase_PH_dom1"/>
</dbReference>
<dbReference type="GO" id="GO:0005930">
    <property type="term" value="C:axoneme"/>
    <property type="evidence" value="ECO:0007669"/>
    <property type="project" value="TreeGrafter"/>
</dbReference>
<name>A0A024GCT1_9STRA</name>
<dbReference type="Pfam" id="PF10211">
    <property type="entry name" value="Ax_dynein_light"/>
    <property type="match status" value="1"/>
</dbReference>
<comment type="similarity">
    <text evidence="4">Belongs to the inner dynein arm light chain family.</text>
</comment>
<dbReference type="AlphaFoldDB" id="A0A024GCT1"/>
<evidence type="ECO:0000259" key="5">
    <source>
        <dbReference type="Pfam" id="PF01138"/>
    </source>
</evidence>
<reference evidence="7 8" key="1">
    <citation type="submission" date="2012-05" db="EMBL/GenBank/DDBJ databases">
        <title>Recombination and specialization in a pathogen metapopulation.</title>
        <authorList>
            <person name="Gardiner A."/>
            <person name="Kemen E."/>
            <person name="Schultz-Larsen T."/>
            <person name="MacLean D."/>
            <person name="Van Oosterhout C."/>
            <person name="Jones J.D.G."/>
        </authorList>
    </citation>
    <scope>NUCLEOTIDE SEQUENCE [LARGE SCALE GENOMIC DNA]</scope>
    <source>
        <strain evidence="7 8">Ac Nc2</strain>
    </source>
</reference>
<proteinExistence type="inferred from homology"/>
<accession>A0A024GCT1</accession>
<dbReference type="EMBL" id="CAIX01000075">
    <property type="protein sequence ID" value="CCI44670.1"/>
    <property type="molecule type" value="Genomic_DNA"/>
</dbReference>
<feature type="domain" description="Exoribonuclease phosphorolytic" evidence="6">
    <location>
        <begin position="141"/>
        <end position="203"/>
    </location>
</feature>
<dbReference type="STRING" id="65357.A0A024GCT1"/>
<dbReference type="GO" id="GO:0030286">
    <property type="term" value="C:dynein complex"/>
    <property type="evidence" value="ECO:0007669"/>
    <property type="project" value="UniProtKB-KW"/>
</dbReference>
<dbReference type="PANTHER" id="PTHR13183">
    <property type="entry name" value="AXONEMAL INNER ARM DYNEIN LIGHT CHAIN 28"/>
    <property type="match status" value="1"/>
</dbReference>
<dbReference type="Gene3D" id="3.30.230.70">
    <property type="entry name" value="GHMP Kinase, N-terminal domain"/>
    <property type="match status" value="1"/>
</dbReference>
<sequence length="437" mass="49141">MLRDDGRNCNELRQIASEQGTLNRADGSSNLSIGDTSVLVAVYGPGQAKIVRNELVDKAAIDVCVQVNQGIAGAKEKELELIVRRLYEPIIERQEFPRTMISITLIPEWDFLDYLSLYLVSTVIDAVTMALMDAGIVMHCVVTSTTCCLTKDGSLLLDPSQKEEADCTAQVICACSFQLAEDGVLFLSSEGLLSEEQLFACAEACKRDPIYTGEQLDLTKKSESQSNRVDKGDTSLNRIEDVLQAMLPPQMWHEESGYWLRYVSSCLSTRLDVIKLQEEIDTTLSKRQAKDCGICLVREDIYAQVFDELIRQVTINSPEQGLLLLRVRDELRLTIDAYKMLFESSILFGIRKQLQAEEGTGDIQQRITELTEEKHENECKLMSLSNKLELIEKRAGERKAMQDKKFKEEIDFLKYQNQHLEAFLKAAGSSGIAALKK</sequence>
<evidence type="ECO:0000259" key="6">
    <source>
        <dbReference type="Pfam" id="PF03725"/>
    </source>
</evidence>
<keyword evidence="3" id="KW-0505">Motor protein</keyword>
<dbReference type="InterPro" id="IPR036345">
    <property type="entry name" value="ExoRNase_PH_dom2_sf"/>
</dbReference>
<dbReference type="OrthoDB" id="273640at2759"/>
<organism evidence="7 8">
    <name type="scientific">Albugo candida</name>
    <dbReference type="NCBI Taxonomy" id="65357"/>
    <lineage>
        <taxon>Eukaryota</taxon>
        <taxon>Sar</taxon>
        <taxon>Stramenopiles</taxon>
        <taxon>Oomycota</taxon>
        <taxon>Peronosporomycetes</taxon>
        <taxon>Albuginales</taxon>
        <taxon>Albuginaceae</taxon>
        <taxon>Albugo</taxon>
    </lineage>
</organism>
<feature type="domain" description="Exoribonuclease phosphorolytic" evidence="5">
    <location>
        <begin position="11"/>
        <end position="136"/>
    </location>
</feature>
<dbReference type="Pfam" id="PF01138">
    <property type="entry name" value="RNase_PH"/>
    <property type="match status" value="1"/>
</dbReference>
<evidence type="ECO:0000256" key="3">
    <source>
        <dbReference type="ARBA" id="ARBA00023175"/>
    </source>
</evidence>